<dbReference type="Proteomes" id="UP000654279">
    <property type="component" value="Unassembled WGS sequence"/>
</dbReference>
<keyword evidence="2" id="KW-1185">Reference proteome</keyword>
<evidence type="ECO:0000313" key="2">
    <source>
        <dbReference type="Proteomes" id="UP000654279"/>
    </source>
</evidence>
<gene>
    <name evidence="1" type="ORF">H8699_02625</name>
</gene>
<sequence>MKNKKSIVVTLSLLFCIILICFNGFKYEVNDMVQDSFLFWSDATGSVEGSMLEQTAVLGEEPLETILFLHNAGSYKREISYRLLKDFEEIPLPWYNESGEDCPSDFTIEAAEERNGAVHPAAYYLDITPQMGAGRYALVLLDKPEGSIQQKRQQATNAMATRTTVIYQGENITDLPHITALKAVPYIGDIPAGGVKIGLENGFEVPAGKVAHTTLRELNQPILVALDQYLEEQGVDSAPIAGQTVPVVLVGYYDGVLLPQKYSCQIPVDRPVILYPEWELPVGGEEHILNVFAFCYPDNTIESLPAFAQKFLFTSTSMLNAGLCIQGEK</sequence>
<dbReference type="EMBL" id="JACRSO010000001">
    <property type="protein sequence ID" value="MBC8528333.1"/>
    <property type="molecule type" value="Genomic_DNA"/>
</dbReference>
<comment type="caution">
    <text evidence="1">The sequence shown here is derived from an EMBL/GenBank/DDBJ whole genome shotgun (WGS) entry which is preliminary data.</text>
</comment>
<proteinExistence type="predicted"/>
<protein>
    <submittedName>
        <fullName evidence="1">Uncharacterized protein</fullName>
    </submittedName>
</protein>
<name>A0A926HLP9_9FIRM</name>
<reference evidence="1" key="1">
    <citation type="submission" date="2020-08" db="EMBL/GenBank/DDBJ databases">
        <title>Genome public.</title>
        <authorList>
            <person name="Liu C."/>
            <person name="Sun Q."/>
        </authorList>
    </citation>
    <scope>NUCLEOTIDE SEQUENCE</scope>
    <source>
        <strain evidence="1">NSJ-44</strain>
    </source>
</reference>
<evidence type="ECO:0000313" key="1">
    <source>
        <dbReference type="EMBL" id="MBC8528333.1"/>
    </source>
</evidence>
<dbReference type="AlphaFoldDB" id="A0A926HLP9"/>
<organism evidence="1 2">
    <name type="scientific">Luoshenia tenuis</name>
    <dbReference type="NCBI Taxonomy" id="2763654"/>
    <lineage>
        <taxon>Bacteria</taxon>
        <taxon>Bacillati</taxon>
        <taxon>Bacillota</taxon>
        <taxon>Clostridia</taxon>
        <taxon>Christensenellales</taxon>
        <taxon>Christensenellaceae</taxon>
        <taxon>Luoshenia</taxon>
    </lineage>
</organism>
<dbReference type="RefSeq" id="WP_249284356.1">
    <property type="nucleotide sequence ID" value="NZ_JACRSO010000001.1"/>
</dbReference>
<accession>A0A926HLP9</accession>